<dbReference type="InterPro" id="IPR035965">
    <property type="entry name" value="PAS-like_dom_sf"/>
</dbReference>
<protein>
    <recommendedName>
        <fullName evidence="8">Diguanylate cyclase</fullName>
    </recommendedName>
</protein>
<dbReference type="Pfam" id="PF13426">
    <property type="entry name" value="PAS_9"/>
    <property type="match status" value="1"/>
</dbReference>
<keyword evidence="1" id="KW-0175">Coiled coil</keyword>
<dbReference type="InterPro" id="IPR043128">
    <property type="entry name" value="Rev_trsase/Diguanyl_cyclase"/>
</dbReference>
<dbReference type="PANTHER" id="PTHR44757:SF2">
    <property type="entry name" value="BIOFILM ARCHITECTURE MAINTENANCE PROTEIN MBAA"/>
    <property type="match status" value="1"/>
</dbReference>
<dbReference type="SUPFAM" id="SSF55785">
    <property type="entry name" value="PYP-like sensor domain (PAS domain)"/>
    <property type="match status" value="2"/>
</dbReference>
<dbReference type="NCBIfam" id="TIGR00254">
    <property type="entry name" value="GGDEF"/>
    <property type="match status" value="1"/>
</dbReference>
<dbReference type="RefSeq" id="WP_189103103.1">
    <property type="nucleotide sequence ID" value="NZ_BMQO01000019.1"/>
</dbReference>
<dbReference type="Pfam" id="PF00563">
    <property type="entry name" value="EAL"/>
    <property type="match status" value="1"/>
</dbReference>
<dbReference type="Gene3D" id="3.30.70.270">
    <property type="match status" value="1"/>
</dbReference>
<dbReference type="InterPro" id="IPR052155">
    <property type="entry name" value="Biofilm_reg_signaling"/>
</dbReference>
<dbReference type="SUPFAM" id="SSF141868">
    <property type="entry name" value="EAL domain-like"/>
    <property type="match status" value="1"/>
</dbReference>
<feature type="domain" description="PAC" evidence="3">
    <location>
        <begin position="228"/>
        <end position="278"/>
    </location>
</feature>
<dbReference type="SMART" id="SM00052">
    <property type="entry name" value="EAL"/>
    <property type="match status" value="1"/>
</dbReference>
<dbReference type="SUPFAM" id="SSF55073">
    <property type="entry name" value="Nucleotide cyclase"/>
    <property type="match status" value="1"/>
</dbReference>
<dbReference type="NCBIfam" id="TIGR00229">
    <property type="entry name" value="sensory_box"/>
    <property type="match status" value="2"/>
</dbReference>
<dbReference type="SMART" id="SM00267">
    <property type="entry name" value="GGDEF"/>
    <property type="match status" value="1"/>
</dbReference>
<dbReference type="Pfam" id="PF00990">
    <property type="entry name" value="GGDEF"/>
    <property type="match status" value="1"/>
</dbReference>
<dbReference type="CDD" id="cd01948">
    <property type="entry name" value="EAL"/>
    <property type="match status" value="1"/>
</dbReference>
<organism evidence="6 7">
    <name type="scientific">Deinococcus knuensis</name>
    <dbReference type="NCBI Taxonomy" id="1837380"/>
    <lineage>
        <taxon>Bacteria</taxon>
        <taxon>Thermotogati</taxon>
        <taxon>Deinococcota</taxon>
        <taxon>Deinococci</taxon>
        <taxon>Deinococcales</taxon>
        <taxon>Deinococcaceae</taxon>
        <taxon>Deinococcus</taxon>
    </lineage>
</organism>
<dbReference type="InterPro" id="IPR000014">
    <property type="entry name" value="PAS"/>
</dbReference>
<dbReference type="InterPro" id="IPR013656">
    <property type="entry name" value="PAS_4"/>
</dbReference>
<feature type="domain" description="EAL" evidence="4">
    <location>
        <begin position="459"/>
        <end position="709"/>
    </location>
</feature>
<feature type="coiled-coil region" evidence="1">
    <location>
        <begin position="262"/>
        <end position="289"/>
    </location>
</feature>
<evidence type="ECO:0000259" key="2">
    <source>
        <dbReference type="PROSITE" id="PS50112"/>
    </source>
</evidence>
<dbReference type="PROSITE" id="PS50887">
    <property type="entry name" value="GGDEF"/>
    <property type="match status" value="1"/>
</dbReference>
<evidence type="ECO:0000256" key="1">
    <source>
        <dbReference type="SAM" id="Coils"/>
    </source>
</evidence>
<dbReference type="PROSITE" id="PS50113">
    <property type="entry name" value="PAC"/>
    <property type="match status" value="2"/>
</dbReference>
<dbReference type="Gene3D" id="3.30.450.20">
    <property type="entry name" value="PAS domain"/>
    <property type="match status" value="2"/>
</dbReference>
<dbReference type="CDD" id="cd01949">
    <property type="entry name" value="GGDEF"/>
    <property type="match status" value="1"/>
</dbReference>
<dbReference type="InterPro" id="IPR001633">
    <property type="entry name" value="EAL_dom"/>
</dbReference>
<dbReference type="InterPro" id="IPR035919">
    <property type="entry name" value="EAL_sf"/>
</dbReference>
<dbReference type="Pfam" id="PF08448">
    <property type="entry name" value="PAS_4"/>
    <property type="match status" value="1"/>
</dbReference>
<reference evidence="7" key="1">
    <citation type="journal article" date="2019" name="Int. J. Syst. Evol. Microbiol.">
        <title>The Global Catalogue of Microorganisms (GCM) 10K type strain sequencing project: providing services to taxonomists for standard genome sequencing and annotation.</title>
        <authorList>
            <consortium name="The Broad Institute Genomics Platform"/>
            <consortium name="The Broad Institute Genome Sequencing Center for Infectious Disease"/>
            <person name="Wu L."/>
            <person name="Ma J."/>
        </authorList>
    </citation>
    <scope>NUCLEOTIDE SEQUENCE [LARGE SCALE GENOMIC DNA]</scope>
    <source>
        <strain evidence="7">JCM 31406</strain>
    </source>
</reference>
<dbReference type="InterPro" id="IPR000700">
    <property type="entry name" value="PAS-assoc_C"/>
</dbReference>
<evidence type="ECO:0000313" key="6">
    <source>
        <dbReference type="EMBL" id="GGS36513.1"/>
    </source>
</evidence>
<keyword evidence="7" id="KW-1185">Reference proteome</keyword>
<feature type="domain" description="PAC" evidence="3">
    <location>
        <begin position="96"/>
        <end position="148"/>
    </location>
</feature>
<dbReference type="InterPro" id="IPR029787">
    <property type="entry name" value="Nucleotide_cyclase"/>
</dbReference>
<dbReference type="Proteomes" id="UP000620633">
    <property type="component" value="Unassembled WGS sequence"/>
</dbReference>
<accession>A0ABQ2SSS0</accession>
<dbReference type="InterPro" id="IPR001610">
    <property type="entry name" value="PAC"/>
</dbReference>
<evidence type="ECO:0000259" key="4">
    <source>
        <dbReference type="PROSITE" id="PS50883"/>
    </source>
</evidence>
<feature type="domain" description="GGDEF" evidence="5">
    <location>
        <begin position="317"/>
        <end position="450"/>
    </location>
</feature>
<evidence type="ECO:0000259" key="5">
    <source>
        <dbReference type="PROSITE" id="PS50887"/>
    </source>
</evidence>
<feature type="domain" description="PAS" evidence="2">
    <location>
        <begin position="149"/>
        <end position="208"/>
    </location>
</feature>
<name>A0ABQ2SSS0_9DEIO</name>
<dbReference type="PROSITE" id="PS50112">
    <property type="entry name" value="PAS"/>
    <property type="match status" value="2"/>
</dbReference>
<dbReference type="Gene3D" id="3.20.20.450">
    <property type="entry name" value="EAL domain"/>
    <property type="match status" value="1"/>
</dbReference>
<feature type="domain" description="PAS" evidence="2">
    <location>
        <begin position="37"/>
        <end position="67"/>
    </location>
</feature>
<dbReference type="PROSITE" id="PS50883">
    <property type="entry name" value="EAL"/>
    <property type="match status" value="1"/>
</dbReference>
<sequence length="719" mass="79439">MNVHLGDSGDQPQSEAPFTRTHQDVTGIAFDMTAALIVVLDRAGRILRFNAACERLTGLTEAAVLGQVLWPLVLDAPEAARAKQVYAALKPDAVINPYENYWMNASGEPRYIHWQTTTLPGASGEIDVVIATGVDVTEAHHARLEQQESEARFRALFERSGDGVVLIDPHDPAVPWRIVECNEAFARMNGYHRTELLGQSIDLLHEDDLMARDGARLLEWVRSLGDQAQGEGTHRHRDGHVFPIETRSSLITLGGRELVLGLDRDITERRKAQQELLELNRELAHAAQHDALTGLPNRTMLMNRLEQELTRARRNHSMTAVMFVDLDHFKRVNDTLGHGAGDDLLREMARRCTQTLRPTDLTARVGGDEFVVVLPDLYSVHHAARIALRLQENLTASVALQGLSVTVGCSVGISVFPQDGTTADDLLRHADLAMYEVKRTGKNATRFFTPALNDATLARLQMESQLRAAIRSDGLNLHYQPQVNANTGTLTGLEALARWEDPELGVVSPGEFIPLAEDTGLIVALGTWVLREACRQASAWQLTVPVSVNVSPAQLVRADFPEVVRGILRRYGIRPSLLKLEITERLTILDPEQTSRNLQALQALGISFALDDFGAGQSALASLLNLPLTEVKLDRSLLTGVTEDPASWRVLSAVMDLARGLDLQVVAEGVETHQQLEVLRTLQCETVQGYLTGRPVPAEKITQRLQKWKLAASDEIDWT</sequence>
<dbReference type="SMART" id="SM00091">
    <property type="entry name" value="PAS"/>
    <property type="match status" value="2"/>
</dbReference>
<evidence type="ECO:0000259" key="3">
    <source>
        <dbReference type="PROSITE" id="PS50113"/>
    </source>
</evidence>
<gene>
    <name evidence="6" type="ORF">GCM10008961_30230</name>
</gene>
<evidence type="ECO:0008006" key="8">
    <source>
        <dbReference type="Google" id="ProtNLM"/>
    </source>
</evidence>
<evidence type="ECO:0000313" key="7">
    <source>
        <dbReference type="Proteomes" id="UP000620633"/>
    </source>
</evidence>
<dbReference type="EMBL" id="BMQO01000019">
    <property type="protein sequence ID" value="GGS36513.1"/>
    <property type="molecule type" value="Genomic_DNA"/>
</dbReference>
<proteinExistence type="predicted"/>
<dbReference type="PANTHER" id="PTHR44757">
    <property type="entry name" value="DIGUANYLATE CYCLASE DGCP"/>
    <property type="match status" value="1"/>
</dbReference>
<comment type="caution">
    <text evidence="6">The sequence shown here is derived from an EMBL/GenBank/DDBJ whole genome shotgun (WGS) entry which is preliminary data.</text>
</comment>
<dbReference type="SMART" id="SM00086">
    <property type="entry name" value="PAC"/>
    <property type="match status" value="2"/>
</dbReference>
<dbReference type="InterPro" id="IPR000160">
    <property type="entry name" value="GGDEF_dom"/>
</dbReference>
<dbReference type="CDD" id="cd00130">
    <property type="entry name" value="PAS"/>
    <property type="match status" value="2"/>
</dbReference>